<dbReference type="STRING" id="1802597.A2Z24_01585"/>
<organism evidence="4 5">
    <name type="scientific">Candidatus Woykebacteria bacterium RBG_16_44_10</name>
    <dbReference type="NCBI Taxonomy" id="1802597"/>
    <lineage>
        <taxon>Bacteria</taxon>
        <taxon>Candidatus Woykeibacteriota</taxon>
    </lineage>
</organism>
<dbReference type="Proteomes" id="UP000177588">
    <property type="component" value="Unassembled WGS sequence"/>
</dbReference>
<dbReference type="PANTHER" id="PTHR31157:SF1">
    <property type="entry name" value="SCP DOMAIN-CONTAINING PROTEIN"/>
    <property type="match status" value="1"/>
</dbReference>
<dbReference type="Pfam" id="PF00188">
    <property type="entry name" value="CAP"/>
    <property type="match status" value="1"/>
</dbReference>
<comment type="caution">
    <text evidence="4">The sequence shown here is derived from an EMBL/GenBank/DDBJ whole genome shotgun (WGS) entry which is preliminary data.</text>
</comment>
<dbReference type="InterPro" id="IPR014044">
    <property type="entry name" value="CAP_dom"/>
</dbReference>
<dbReference type="PANTHER" id="PTHR31157">
    <property type="entry name" value="SCP DOMAIN-CONTAINING PROTEIN"/>
    <property type="match status" value="1"/>
</dbReference>
<evidence type="ECO:0000259" key="3">
    <source>
        <dbReference type="Pfam" id="PF00188"/>
    </source>
</evidence>
<feature type="transmembrane region" description="Helical" evidence="2">
    <location>
        <begin position="274"/>
        <end position="294"/>
    </location>
</feature>
<dbReference type="AlphaFoldDB" id="A0A1G1WEV3"/>
<keyword evidence="2" id="KW-1133">Transmembrane helix</keyword>
<gene>
    <name evidence="4" type="ORF">A2Z24_01585</name>
</gene>
<feature type="compositionally biased region" description="Polar residues" evidence="1">
    <location>
        <begin position="205"/>
        <end position="216"/>
    </location>
</feature>
<reference evidence="4 5" key="1">
    <citation type="journal article" date="2016" name="Nat. Commun.">
        <title>Thousands of microbial genomes shed light on interconnected biogeochemical processes in an aquifer system.</title>
        <authorList>
            <person name="Anantharaman K."/>
            <person name="Brown C.T."/>
            <person name="Hug L.A."/>
            <person name="Sharon I."/>
            <person name="Castelle C.J."/>
            <person name="Probst A.J."/>
            <person name="Thomas B.C."/>
            <person name="Singh A."/>
            <person name="Wilkins M.J."/>
            <person name="Karaoz U."/>
            <person name="Brodie E.L."/>
            <person name="Williams K.H."/>
            <person name="Hubbard S.S."/>
            <person name="Banfield J.F."/>
        </authorList>
    </citation>
    <scope>NUCLEOTIDE SEQUENCE [LARGE SCALE GENOMIC DNA]</scope>
</reference>
<proteinExistence type="predicted"/>
<evidence type="ECO:0000256" key="2">
    <source>
        <dbReference type="SAM" id="Phobius"/>
    </source>
</evidence>
<dbReference type="InterPro" id="IPR035940">
    <property type="entry name" value="CAP_sf"/>
</dbReference>
<dbReference type="Gene3D" id="3.40.33.10">
    <property type="entry name" value="CAP"/>
    <property type="match status" value="1"/>
</dbReference>
<dbReference type="EMBL" id="MHCT01000013">
    <property type="protein sequence ID" value="OGY26229.1"/>
    <property type="molecule type" value="Genomic_DNA"/>
</dbReference>
<dbReference type="CDD" id="cd05379">
    <property type="entry name" value="CAP_bacterial"/>
    <property type="match status" value="1"/>
</dbReference>
<feature type="domain" description="SCP" evidence="3">
    <location>
        <begin position="76"/>
        <end position="191"/>
    </location>
</feature>
<protein>
    <recommendedName>
        <fullName evidence="3">SCP domain-containing protein</fullName>
    </recommendedName>
</protein>
<keyword evidence="2" id="KW-0812">Transmembrane</keyword>
<feature type="transmembrane region" description="Helical" evidence="2">
    <location>
        <begin position="306"/>
        <end position="325"/>
    </location>
</feature>
<feature type="region of interest" description="Disordered" evidence="1">
    <location>
        <begin position="205"/>
        <end position="250"/>
    </location>
</feature>
<name>A0A1G1WEV3_9BACT</name>
<sequence length="328" mass="35196">MLLSTNRGYLDRLGEFILKIAIPHHVNDHRPLALQSKGLFVFLVVLLISQATANLTSGSGQVLGFATNISTPEIIRLTNVERTNASLGQVRENSVLSKAAELKANDMFNKDYWAHFAPDGTSPWYFFGLVGYQYSWAGENLARDFATSGGVVAAWMASSGHRANILNSNFTEIGVAVVNGNLEGEDTTLVVQLFGKPVALASAAPSGNTAGTTSQGAKLEANLNTPPPTEEASQVTPKPSTEEKKIEALPQESTGSKVVAIQSLFKNATASQKVTLSLLLFVALLFIIDSVIIFRRRHLRIGSHSLIHASLIILLAIATLLYGQGSIL</sequence>
<keyword evidence="2" id="KW-0472">Membrane</keyword>
<dbReference type="SUPFAM" id="SSF55797">
    <property type="entry name" value="PR-1-like"/>
    <property type="match status" value="1"/>
</dbReference>
<evidence type="ECO:0000313" key="5">
    <source>
        <dbReference type="Proteomes" id="UP000177588"/>
    </source>
</evidence>
<evidence type="ECO:0000313" key="4">
    <source>
        <dbReference type="EMBL" id="OGY26229.1"/>
    </source>
</evidence>
<accession>A0A1G1WEV3</accession>
<evidence type="ECO:0000256" key="1">
    <source>
        <dbReference type="SAM" id="MobiDB-lite"/>
    </source>
</evidence>